<dbReference type="RefSeq" id="WP_002294232.1">
    <property type="nucleotide sequence ID" value="NZ_AP019394.1"/>
</dbReference>
<dbReference type="Proteomes" id="UP001260956">
    <property type="component" value="Unassembled WGS sequence"/>
</dbReference>
<evidence type="ECO:0000313" key="14">
    <source>
        <dbReference type="EMBL" id="SAM51281.1"/>
    </source>
</evidence>
<reference evidence="12 21" key="1">
    <citation type="submission" date="2015-06" db="EMBL/GenBank/DDBJ databases">
        <title>The Genome Sequence of Enterococcus faecium 131EA1.</title>
        <authorList>
            <consortium name="The Broad Institute Genomics Platform"/>
            <consortium name="The Broad Institute Genome Sequencing Center for Infectious Disease"/>
            <person name="Earl A.M."/>
            <person name="Van Tyne D."/>
            <person name="Lebreton F."/>
            <person name="Saavedra J.T."/>
            <person name="Gilmore M.S."/>
            <person name="Manson Mcguire A."/>
            <person name="Clock S."/>
            <person name="Crupain M."/>
            <person name="Rangan U."/>
            <person name="Young S."/>
            <person name="Abouelleil A."/>
            <person name="Cao P."/>
            <person name="Chapman S.B."/>
            <person name="Griggs A."/>
            <person name="Priest M."/>
            <person name="Shea T."/>
            <person name="Wortman J."/>
            <person name="Nusbaum C."/>
            <person name="Birren B."/>
        </authorList>
    </citation>
    <scope>NUCLEOTIDE SEQUENCE [LARGE SCALE GENOMIC DNA]</scope>
    <source>
        <strain evidence="12 21">131EA1</strain>
    </source>
</reference>
<evidence type="ECO:0000313" key="10">
    <source>
        <dbReference type="EMBL" id="PHL22017.1"/>
    </source>
</evidence>
<feature type="binding site" evidence="1">
    <location>
        <position position="147"/>
    </location>
    <ligand>
        <name>Ni(2+)</name>
        <dbReference type="ChEBI" id="CHEBI:49786"/>
    </ligand>
</feature>
<evidence type="ECO:0000313" key="13">
    <source>
        <dbReference type="EMBL" id="RXU90820.1"/>
    </source>
</evidence>
<dbReference type="GO" id="GO:0046872">
    <property type="term" value="F:metal ion binding"/>
    <property type="evidence" value="ECO:0007669"/>
    <property type="project" value="UniProtKB-KW"/>
</dbReference>
<dbReference type="EMBL" id="WEFP01000001">
    <property type="protein sequence ID" value="KAB7577434.1"/>
    <property type="molecule type" value="Genomic_DNA"/>
</dbReference>
<dbReference type="GeneID" id="66453173"/>
<dbReference type="SUPFAM" id="SSF75500">
    <property type="entry name" value="Putative transcriptional regulator TM1602, C-terminal domain"/>
    <property type="match status" value="1"/>
</dbReference>
<reference evidence="10 19" key="6">
    <citation type="submission" date="2017-10" db="EMBL/GenBank/DDBJ databases">
        <title>Draft genomes of the Enterococcus faecium isolated from human feces before and after Helicobacter pylori eradication therapy.</title>
        <authorList>
            <person name="Prianichniikov N.A."/>
            <person name="Glushchenko O.E."/>
            <person name="Malakhova M.V."/>
        </authorList>
    </citation>
    <scope>NUCLEOTIDE SEQUENCE [LARGE SCALE GENOMIC DNA]</scope>
    <source>
        <strain evidence="10 19">Hp_5-7</strain>
    </source>
</reference>
<dbReference type="EMBL" id="LEQJ01000009">
    <property type="protein sequence ID" value="RBS31342.1"/>
    <property type="molecule type" value="Genomic_DNA"/>
</dbReference>
<dbReference type="GO" id="GO:0003677">
    <property type="term" value="F:DNA binding"/>
    <property type="evidence" value="ECO:0007669"/>
    <property type="project" value="UniProtKB-KW"/>
</dbReference>
<dbReference type="Proteomes" id="UP000289562">
    <property type="component" value="Unassembled WGS sequence"/>
</dbReference>
<protein>
    <submittedName>
        <fullName evidence="5">DNA-binding protein</fullName>
    </submittedName>
    <submittedName>
        <fullName evidence="4">Transcription repressor NadR</fullName>
    </submittedName>
    <submittedName>
        <fullName evidence="8">Transcriptional regulator</fullName>
    </submittedName>
</protein>
<dbReference type="EMBL" id="JARPTX010000006">
    <property type="protein sequence ID" value="MDT2369119.1"/>
    <property type="molecule type" value="Genomic_DNA"/>
</dbReference>
<evidence type="ECO:0000313" key="23">
    <source>
        <dbReference type="Proteomes" id="UP000469871"/>
    </source>
</evidence>
<evidence type="ECO:0000313" key="22">
    <source>
        <dbReference type="Proteomes" id="UP000289562"/>
    </source>
</evidence>
<dbReference type="PATRIC" id="fig|1352.1358.peg.173"/>
<reference evidence="13 22" key="7">
    <citation type="submission" date="2017-12" db="EMBL/GenBank/DDBJ databases">
        <title>A pool of 800 enterococci isolated from chicken carcass rinse samples from New Zealand.</title>
        <authorList>
            <person name="Zhang J."/>
            <person name="Rogers L."/>
            <person name="Midwinter A."/>
            <person name="French N."/>
        </authorList>
    </citation>
    <scope>NUCLEOTIDE SEQUENCE [LARGE SCALE GENOMIC DNA]</scope>
    <source>
        <strain evidence="13 22">EN697</strain>
    </source>
</reference>
<dbReference type="EMBL" id="QHGU01000037">
    <property type="protein sequence ID" value="PZM55586.1"/>
    <property type="molecule type" value="Genomic_DNA"/>
</dbReference>
<comment type="caution">
    <text evidence="8">The sequence shown here is derived from an EMBL/GenBank/DDBJ whole genome shotgun (WGS) entry which is preliminary data.</text>
</comment>
<evidence type="ECO:0000313" key="6">
    <source>
        <dbReference type="EMBL" id="MDC4246451.1"/>
    </source>
</evidence>
<gene>
    <name evidence="9" type="ORF">A5804_000203</name>
    <name evidence="5" type="ORF">AWT83_02745</name>
    <name evidence="8" type="ORF">B1P95_00490</name>
    <name evidence="10" type="ORF">CQR37_04955</name>
    <name evidence="13" type="ORF">CYQ77_02830</name>
    <name evidence="11" type="ORF">DKP91_08680</name>
    <name evidence="14" type="ORF">DTPHA_602357</name>
    <name evidence="12" type="ORF">EB12_01527</name>
    <name evidence="4" type="ORF">GBM73_08920</name>
    <name evidence="6" type="ORF">M3X98_00050</name>
    <name evidence="7" type="ORF">P6Z85_02820</name>
</gene>
<dbReference type="EMBL" id="NGLB01000001">
    <property type="protein sequence ID" value="OTN98720.1"/>
    <property type="molecule type" value="Genomic_DNA"/>
</dbReference>
<reference evidence="14 16" key="3">
    <citation type="submission" date="2016-04" db="EMBL/GenBank/DDBJ databases">
        <authorList>
            <person name="Millard A."/>
        </authorList>
    </citation>
    <scope>NUCLEOTIDE SEQUENCE [LARGE SCALE GENOMIC DNA]</scope>
    <source>
        <strain evidence="14">Isolate 22</strain>
    </source>
</reference>
<dbReference type="InterPro" id="IPR013196">
    <property type="entry name" value="HTH_11"/>
</dbReference>
<evidence type="ECO:0000313" key="7">
    <source>
        <dbReference type="EMBL" id="MDT2369119.1"/>
    </source>
</evidence>
<dbReference type="Proteomes" id="UP000070452">
    <property type="component" value="Unassembled WGS sequence"/>
</dbReference>
<dbReference type="EMBL" id="FKLM01000053">
    <property type="protein sequence ID" value="SAM51281.1"/>
    <property type="molecule type" value="Genomic_DNA"/>
</dbReference>
<feature type="binding site" evidence="1">
    <location>
        <position position="145"/>
    </location>
    <ligand>
        <name>Ni(2+)</name>
        <dbReference type="ChEBI" id="CHEBI:49786"/>
    </ligand>
</feature>
<organism evidence="8 17">
    <name type="scientific">Enterococcus faecium</name>
    <name type="common">Streptococcus faecium</name>
    <dbReference type="NCBI Taxonomy" id="1352"/>
    <lineage>
        <taxon>Bacteria</taxon>
        <taxon>Bacillati</taxon>
        <taxon>Bacillota</taxon>
        <taxon>Bacilli</taxon>
        <taxon>Lactobacillales</taxon>
        <taxon>Enterococcaceae</taxon>
        <taxon>Enterococcus</taxon>
    </lineage>
</organism>
<evidence type="ECO:0000313" key="15">
    <source>
        <dbReference type="Proteomes" id="UP000070452"/>
    </source>
</evidence>
<evidence type="ECO:0000313" key="17">
    <source>
        <dbReference type="Proteomes" id="UP000191171"/>
    </source>
</evidence>
<evidence type="ECO:0000313" key="9">
    <source>
        <dbReference type="EMBL" id="OTN98720.1"/>
    </source>
</evidence>
<evidence type="ECO:0000313" key="18">
    <source>
        <dbReference type="Proteomes" id="UP000194737"/>
    </source>
</evidence>
<dbReference type="Proteomes" id="UP000469871">
    <property type="component" value="Unassembled WGS sequence"/>
</dbReference>
<evidence type="ECO:0000313" key="11">
    <source>
        <dbReference type="EMBL" id="PZM55586.1"/>
    </source>
</evidence>
<dbReference type="InterPro" id="IPR036388">
    <property type="entry name" value="WH-like_DNA-bd_sf"/>
</dbReference>
<reference evidence="6" key="10">
    <citation type="submission" date="2022-05" db="EMBL/GenBank/DDBJ databases">
        <title>Draft genome sequences of Clostridium perfringens strains isolated from Peru.</title>
        <authorList>
            <person name="Hurtado R."/>
            <person name="Lima L."/>
            <person name="Sousa T."/>
            <person name="Jaiswal A.K."/>
            <person name="Tiwari S."/>
            <person name="Maturrano L."/>
            <person name="Brenig B."/>
            <person name="Azevedo V."/>
        </authorList>
    </citation>
    <scope>NUCLEOTIDE SEQUENCE</scope>
    <source>
        <strain evidence="6">CP4</strain>
    </source>
</reference>
<dbReference type="AlphaFoldDB" id="A0A133CU61"/>
<evidence type="ECO:0000313" key="19">
    <source>
        <dbReference type="Proteomes" id="UP000224303"/>
    </source>
</evidence>
<dbReference type="PIRSF" id="PIRSF037847">
    <property type="entry name" value="NiaR"/>
    <property type="match status" value="1"/>
</dbReference>
<evidence type="ECO:0000313" key="12">
    <source>
        <dbReference type="EMBL" id="RBS31342.1"/>
    </source>
</evidence>
<dbReference type="Proteomes" id="UP000253144">
    <property type="component" value="Unassembled WGS sequence"/>
</dbReference>
<reference evidence="11 20" key="8">
    <citation type="submission" date="2018-05" db="EMBL/GenBank/DDBJ databases">
        <title>Vancomycin-resistant Enterococcus faecium strain from Chelyabinsk, Russia.</title>
        <authorList>
            <person name="Gostev V."/>
            <person name="Goncharov A."/>
            <person name="Kolodzhieva V."/>
            <person name="Suvorov A."/>
            <person name="Sidorenko S."/>
            <person name="Zueva L."/>
        </authorList>
    </citation>
    <scope>NUCLEOTIDE SEQUENCE [LARGE SCALE GENOMIC DNA]</scope>
    <source>
        <strain evidence="11 20">20</strain>
    </source>
</reference>
<reference evidence="4 23" key="9">
    <citation type="submission" date="2019-10" db="EMBL/GenBank/DDBJ databases">
        <title>Evolutionary dynamics of vancomycin-resistant Enterococcus faecium during gastrointestinal tract colonization and bloodstream infection in immunocompromised pediatric patients.</title>
        <authorList>
            <person name="Chilambi G.S."/>
            <person name="Nordstrom H.R."/>
            <person name="Evans D.R."/>
            <person name="Ferrolino J."/>
            <person name="Hayden R.T."/>
            <person name="Maron G.M."/>
            <person name="Vo A.N."/>
            <person name="Gilmore M.S."/>
            <person name="Wolf J."/>
            <person name="Rosch J.W."/>
            <person name="Van Tyne D."/>
        </authorList>
    </citation>
    <scope>NUCLEOTIDE SEQUENCE [LARGE SCALE GENOMIC DNA]</scope>
    <source>
        <strain evidence="4 23">VRECG27</strain>
    </source>
</reference>
<keyword evidence="5" id="KW-0238">DNA-binding</keyword>
<dbReference type="Gene3D" id="3.30.1340.20">
    <property type="entry name" value="3H domain"/>
    <property type="match status" value="1"/>
</dbReference>
<dbReference type="Gene3D" id="1.10.10.10">
    <property type="entry name" value="Winged helix-like DNA-binding domain superfamily/Winged helix DNA-binding domain"/>
    <property type="match status" value="1"/>
</dbReference>
<evidence type="ECO:0000313" key="16">
    <source>
        <dbReference type="Proteomes" id="UP000183509"/>
    </source>
</evidence>
<dbReference type="Pfam" id="PF08279">
    <property type="entry name" value="HTH_11"/>
    <property type="match status" value="1"/>
</dbReference>
<dbReference type="EMBL" id="PCGC01000008">
    <property type="protein sequence ID" value="PHL22017.1"/>
    <property type="molecule type" value="Genomic_DNA"/>
</dbReference>
<dbReference type="STRING" id="1352.AL014_11400"/>
<dbReference type="OMA" id="ACFHTPE"/>
<accession>A0A133CU61</accession>
<dbReference type="EMBL" id="LRHK01000001">
    <property type="protein sequence ID" value="KWX17478.1"/>
    <property type="molecule type" value="Genomic_DNA"/>
</dbReference>
<evidence type="ECO:0000313" key="8">
    <source>
        <dbReference type="EMBL" id="OOL84069.1"/>
    </source>
</evidence>
<reference evidence="8 17" key="4">
    <citation type="submission" date="2017-02" db="EMBL/GenBank/DDBJ databases">
        <title>Clonality and virulence of isolates of VRE in Hematopoietic Stem Cell Transplanted (HSCT) patients.</title>
        <authorList>
            <person name="Marchi A.P."/>
            <person name="Martins R.C."/>
            <person name="Marie S.K."/>
            <person name="Levin A.S."/>
            <person name="Costa S.F."/>
        </authorList>
    </citation>
    <scope>NUCLEOTIDE SEQUENCE [LARGE SCALE GENOMIC DNA]</scope>
    <source>
        <strain evidence="8 17">LIM1759</strain>
    </source>
</reference>
<dbReference type="InterPro" id="IPR036390">
    <property type="entry name" value="WH_DNA-bd_sf"/>
</dbReference>
<dbReference type="SUPFAM" id="SSF46785">
    <property type="entry name" value="Winged helix' DNA-binding domain"/>
    <property type="match status" value="1"/>
</dbReference>
<evidence type="ECO:0000259" key="2">
    <source>
        <dbReference type="Pfam" id="PF02829"/>
    </source>
</evidence>
<dbReference type="PANTHER" id="PTHR40068:SF1">
    <property type="entry name" value="TRANSCRIPTION REPRESSOR NIAR-RELATED"/>
    <property type="match status" value="1"/>
</dbReference>
<evidence type="ECO:0000313" key="5">
    <source>
        <dbReference type="EMBL" id="KWX17478.1"/>
    </source>
</evidence>
<dbReference type="InterPro" id="IPR026043">
    <property type="entry name" value="NadR"/>
</dbReference>
<name>A0A133CU61_ENTFC</name>
<evidence type="ECO:0000259" key="3">
    <source>
        <dbReference type="Pfam" id="PF08279"/>
    </source>
</evidence>
<keyword evidence="1" id="KW-0533">Nickel</keyword>
<feature type="binding site" evidence="1">
    <location>
        <position position="78"/>
    </location>
    <ligand>
        <name>Ni(2+)</name>
        <dbReference type="ChEBI" id="CHEBI:49786"/>
    </ligand>
</feature>
<proteinExistence type="predicted"/>
<reference evidence="9 18" key="5">
    <citation type="submission" date="2017-05" db="EMBL/GenBank/DDBJ databases">
        <title>The Genome Sequence of Enterococcus faecium 6F2_DIV0138.</title>
        <authorList>
            <consortium name="The Broad Institute Genomics Platform"/>
            <consortium name="The Broad Institute Genomic Center for Infectious Diseases"/>
            <person name="Earl A."/>
            <person name="Manson A."/>
            <person name="Schwartman J."/>
            <person name="Gilmore M."/>
            <person name="Abouelleil A."/>
            <person name="Cao P."/>
            <person name="Chapman S."/>
            <person name="Cusick C."/>
            <person name="Shea T."/>
            <person name="Young S."/>
            <person name="Neafsey D."/>
            <person name="Nusbaum C."/>
            <person name="Birren B."/>
        </authorList>
    </citation>
    <scope>NUCLEOTIDE SEQUENCE [LARGE SCALE GENOMIC DNA]</scope>
    <source>
        <strain evidence="9 18">6F2_DIV0138</strain>
    </source>
</reference>
<feature type="domain" description="3H" evidence="2">
    <location>
        <begin position="74"/>
        <end position="170"/>
    </location>
</feature>
<dbReference type="EMBL" id="MVGJ01000003">
    <property type="protein sequence ID" value="OOL84069.1"/>
    <property type="molecule type" value="Genomic_DNA"/>
</dbReference>
<dbReference type="EMBL" id="JAMWMK010000001">
    <property type="protein sequence ID" value="MDC4246451.1"/>
    <property type="molecule type" value="Genomic_DNA"/>
</dbReference>
<dbReference type="Proteomes" id="UP000183509">
    <property type="component" value="Unassembled WGS sequence"/>
</dbReference>
<dbReference type="InterPro" id="IPR035922">
    <property type="entry name" value="3H_dom_sf"/>
</dbReference>
<reference evidence="5 15" key="2">
    <citation type="submission" date="2016-01" db="EMBL/GenBank/DDBJ databases">
        <title>Molecular Mechanisms for transfer of large genomic segments between Enterococcus faecium strains.</title>
        <authorList>
            <person name="Garcia-Solache M.A."/>
            <person name="Lebreton F."/>
            <person name="Mclaughlin R.E."/>
            <person name="Whiteaker J.D."/>
            <person name="Gilmore M.S."/>
            <person name="Rice L.B."/>
        </authorList>
    </citation>
    <scope>NUCLEOTIDE SEQUENCE [LARGE SCALE GENOMIC DNA]</scope>
    <source>
        <strain evidence="5 15">D344RRF x C68</strain>
    </source>
</reference>
<dbReference type="EMBL" id="PJVH01000006">
    <property type="protein sequence ID" value="RXU90820.1"/>
    <property type="molecule type" value="Genomic_DNA"/>
</dbReference>
<feature type="domain" description="Helix-turn-helix type 11" evidence="3">
    <location>
        <begin position="7"/>
        <end position="60"/>
    </location>
</feature>
<feature type="binding site" evidence="1">
    <location>
        <position position="86"/>
    </location>
    <ligand>
        <name>Ni(2+)</name>
        <dbReference type="ChEBI" id="CHEBI:49786"/>
    </ligand>
</feature>
<evidence type="ECO:0000313" key="4">
    <source>
        <dbReference type="EMBL" id="KAB7577434.1"/>
    </source>
</evidence>
<dbReference type="InterPro" id="IPR004173">
    <property type="entry name" value="3H_domain"/>
</dbReference>
<evidence type="ECO:0000313" key="21">
    <source>
        <dbReference type="Proteomes" id="UP000253144"/>
    </source>
</evidence>
<dbReference type="Proteomes" id="UP001141166">
    <property type="component" value="Unassembled WGS sequence"/>
</dbReference>
<reference evidence="7" key="11">
    <citation type="submission" date="2023-03" db="EMBL/GenBank/DDBJ databases">
        <authorList>
            <person name="Shen W."/>
            <person name="Cai J."/>
        </authorList>
    </citation>
    <scope>NUCLEOTIDE SEQUENCE</scope>
    <source>
        <strain evidence="7">B1010-2</strain>
    </source>
</reference>
<dbReference type="Proteomes" id="UP000191171">
    <property type="component" value="Unassembled WGS sequence"/>
</dbReference>
<dbReference type="Proteomes" id="UP000224303">
    <property type="component" value="Unassembled WGS sequence"/>
</dbReference>
<dbReference type="Proteomes" id="UP000249070">
    <property type="component" value="Unassembled WGS sequence"/>
</dbReference>
<dbReference type="PANTHER" id="PTHR40068">
    <property type="entry name" value="TRANSCRIPTION REPRESSOR NIAR-RELATED"/>
    <property type="match status" value="1"/>
</dbReference>
<sequence>MIEGETRRKQIMQTLANTEKPVSASKFAKTFGVSRQIIVGDIALLRAAGKSIVATARGYILETEETNTGHISKIAVQHGKDQTEEELRLIVENGGEIIDVIVEHPLYGELAGTLHIKTPQDIDSFMRRYQKSNATLLSELTGGIHLHTIRYPEKHMLKNIKQKLAEAGILYEG</sequence>
<dbReference type="Pfam" id="PF02829">
    <property type="entry name" value="3H"/>
    <property type="match status" value="1"/>
</dbReference>
<keyword evidence="1" id="KW-0479">Metal-binding</keyword>
<evidence type="ECO:0000313" key="20">
    <source>
        <dbReference type="Proteomes" id="UP000249070"/>
    </source>
</evidence>
<dbReference type="Proteomes" id="UP000194737">
    <property type="component" value="Unassembled WGS sequence"/>
</dbReference>
<evidence type="ECO:0000256" key="1">
    <source>
        <dbReference type="PIRSR" id="PIRSR037847-1"/>
    </source>
</evidence>